<evidence type="ECO:0000313" key="4">
    <source>
        <dbReference type="EMBL" id="MED1202197.1"/>
    </source>
</evidence>
<gene>
    <name evidence="4" type="ORF">P4T90_03705</name>
</gene>
<keyword evidence="1" id="KW-0812">Transmembrane</keyword>
<dbReference type="RefSeq" id="WP_232317550.1">
    <property type="nucleotide sequence ID" value="NZ_JARMAB010000004.1"/>
</dbReference>
<dbReference type="PANTHER" id="PTHR31157:SF26">
    <property type="entry name" value="SCP-LIKE EXTRACELLULAR PROTEIN"/>
    <property type="match status" value="1"/>
</dbReference>
<feature type="domain" description="CAP-associated" evidence="3">
    <location>
        <begin position="71"/>
        <end position="210"/>
    </location>
</feature>
<evidence type="ECO:0000259" key="3">
    <source>
        <dbReference type="Pfam" id="PF14504"/>
    </source>
</evidence>
<keyword evidence="1" id="KW-0472">Membrane</keyword>
<protein>
    <submittedName>
        <fullName evidence="4">CAP domain-containing protein</fullName>
    </submittedName>
</protein>
<name>A0ABU6MBZ4_9BACI</name>
<dbReference type="Proteomes" id="UP001341444">
    <property type="component" value="Unassembled WGS sequence"/>
</dbReference>
<proteinExistence type="predicted"/>
<keyword evidence="5" id="KW-1185">Reference proteome</keyword>
<evidence type="ECO:0000256" key="1">
    <source>
        <dbReference type="SAM" id="Phobius"/>
    </source>
</evidence>
<sequence>MVVLKILFKILVALIVAFISSLYFFFKPEEPDVNLNEDKSINHTLNHSIHTQNTGKQNQSHRPVKGISTLIGKKTSQLIKDYGKPARIDPSAYDYDWWIYKKDNKTYFQAGVEDGRVVTIFAIGQKVSVYPFSIGEKIEDIFASILLNTEITVKYNGGTYQFELSEEDLNIHPLVQLGDIYAELSLDKFTEKLSSIRFMDKKTLIKQRPYEMKYVGPLVVPKTPTALEWKEIEKGSEMQIFDLSNIIRRRFNLELLKWDDTLSQIAYLHSEDMDLNKYFSHDSPKYGNLSERLKTADVFYQVAGENIAAKYVDGPAAMEGWLNSEEHRAALLESKYNYLGVGVYRNYFTQDFIENN</sequence>
<reference evidence="4 5" key="1">
    <citation type="submission" date="2023-03" db="EMBL/GenBank/DDBJ databases">
        <title>Bacillus Genome Sequencing.</title>
        <authorList>
            <person name="Dunlap C."/>
        </authorList>
    </citation>
    <scope>NUCLEOTIDE SEQUENCE [LARGE SCALE GENOMIC DNA]</scope>
    <source>
        <strain evidence="4 5">B-23453</strain>
    </source>
</reference>
<feature type="transmembrane region" description="Helical" evidence="1">
    <location>
        <begin position="6"/>
        <end position="26"/>
    </location>
</feature>
<dbReference type="EMBL" id="JARMAB010000004">
    <property type="protein sequence ID" value="MED1202197.1"/>
    <property type="molecule type" value="Genomic_DNA"/>
</dbReference>
<dbReference type="InterPro" id="IPR014044">
    <property type="entry name" value="CAP_dom"/>
</dbReference>
<accession>A0ABU6MBZ4</accession>
<comment type="caution">
    <text evidence="4">The sequence shown here is derived from an EMBL/GenBank/DDBJ whole genome shotgun (WGS) entry which is preliminary data.</text>
</comment>
<dbReference type="Gene3D" id="3.40.33.10">
    <property type="entry name" value="CAP"/>
    <property type="match status" value="1"/>
</dbReference>
<dbReference type="InterPro" id="IPR029410">
    <property type="entry name" value="CAP_assoc"/>
</dbReference>
<evidence type="ECO:0000313" key="5">
    <source>
        <dbReference type="Proteomes" id="UP001341444"/>
    </source>
</evidence>
<dbReference type="Pfam" id="PF14504">
    <property type="entry name" value="CAP_assoc_N"/>
    <property type="match status" value="1"/>
</dbReference>
<dbReference type="PANTHER" id="PTHR31157">
    <property type="entry name" value="SCP DOMAIN-CONTAINING PROTEIN"/>
    <property type="match status" value="1"/>
</dbReference>
<dbReference type="SUPFAM" id="SSF55797">
    <property type="entry name" value="PR-1-like"/>
    <property type="match status" value="1"/>
</dbReference>
<evidence type="ECO:0000259" key="2">
    <source>
        <dbReference type="Pfam" id="PF00188"/>
    </source>
</evidence>
<dbReference type="CDD" id="cd05379">
    <property type="entry name" value="CAP_bacterial"/>
    <property type="match status" value="1"/>
</dbReference>
<dbReference type="InterPro" id="IPR035940">
    <property type="entry name" value="CAP_sf"/>
</dbReference>
<dbReference type="Pfam" id="PF00188">
    <property type="entry name" value="CAP"/>
    <property type="match status" value="1"/>
</dbReference>
<organism evidence="4 5">
    <name type="scientific">Heyndrickxia acidicola</name>
    <dbReference type="NCBI Taxonomy" id="209389"/>
    <lineage>
        <taxon>Bacteria</taxon>
        <taxon>Bacillati</taxon>
        <taxon>Bacillota</taxon>
        <taxon>Bacilli</taxon>
        <taxon>Bacillales</taxon>
        <taxon>Bacillaceae</taxon>
        <taxon>Heyndrickxia</taxon>
    </lineage>
</organism>
<keyword evidence="1" id="KW-1133">Transmembrane helix</keyword>
<feature type="domain" description="SCP" evidence="2">
    <location>
        <begin position="242"/>
        <end position="350"/>
    </location>
</feature>